<reference evidence="12" key="1">
    <citation type="submission" date="2019-10" db="EMBL/GenBank/DDBJ databases">
        <title>Draft genome sequece of Microseira wollei NIES-4236.</title>
        <authorList>
            <person name="Yamaguchi H."/>
            <person name="Suzuki S."/>
            <person name="Kawachi M."/>
        </authorList>
    </citation>
    <scope>NUCLEOTIDE SEQUENCE</scope>
    <source>
        <strain evidence="12">NIES-4236</strain>
    </source>
</reference>
<evidence type="ECO:0000256" key="10">
    <source>
        <dbReference type="SAM" id="Phobius"/>
    </source>
</evidence>
<dbReference type="InterPro" id="IPR017441">
    <property type="entry name" value="Protein_kinase_ATP_BS"/>
</dbReference>
<dbReference type="PANTHER" id="PTHR24363">
    <property type="entry name" value="SERINE/THREONINE PROTEIN KINASE"/>
    <property type="match status" value="1"/>
</dbReference>
<keyword evidence="13" id="KW-1185">Reference proteome</keyword>
<evidence type="ECO:0000256" key="7">
    <source>
        <dbReference type="ARBA" id="ARBA00047899"/>
    </source>
</evidence>
<feature type="binding site" evidence="9">
    <location>
        <position position="44"/>
    </location>
    <ligand>
        <name>ATP</name>
        <dbReference type="ChEBI" id="CHEBI:30616"/>
    </ligand>
</feature>
<feature type="domain" description="Protein kinase" evidence="11">
    <location>
        <begin position="13"/>
        <end position="274"/>
    </location>
</feature>
<keyword evidence="10" id="KW-1133">Transmembrane helix</keyword>
<dbReference type="InterPro" id="IPR000719">
    <property type="entry name" value="Prot_kinase_dom"/>
</dbReference>
<dbReference type="EC" id="2.7.11.1" evidence="1"/>
<gene>
    <name evidence="12" type="ORF">MiSe_72310</name>
</gene>
<evidence type="ECO:0000313" key="12">
    <source>
        <dbReference type="EMBL" id="GET42414.1"/>
    </source>
</evidence>
<dbReference type="Gene3D" id="3.30.200.20">
    <property type="entry name" value="Phosphorylase Kinase, domain 1"/>
    <property type="match status" value="1"/>
</dbReference>
<dbReference type="CDD" id="cd14014">
    <property type="entry name" value="STKc_PknB_like"/>
    <property type="match status" value="1"/>
</dbReference>
<evidence type="ECO:0000256" key="6">
    <source>
        <dbReference type="ARBA" id="ARBA00022840"/>
    </source>
</evidence>
<evidence type="ECO:0000256" key="8">
    <source>
        <dbReference type="ARBA" id="ARBA00048679"/>
    </source>
</evidence>
<evidence type="ECO:0000259" key="11">
    <source>
        <dbReference type="PROSITE" id="PS50011"/>
    </source>
</evidence>
<evidence type="ECO:0000256" key="9">
    <source>
        <dbReference type="PROSITE-ProRule" id="PRU10141"/>
    </source>
</evidence>
<comment type="caution">
    <text evidence="12">The sequence shown here is derived from an EMBL/GenBank/DDBJ whole genome shotgun (WGS) entry which is preliminary data.</text>
</comment>
<evidence type="ECO:0000256" key="1">
    <source>
        <dbReference type="ARBA" id="ARBA00012513"/>
    </source>
</evidence>
<dbReference type="RefSeq" id="WP_226589924.1">
    <property type="nucleotide sequence ID" value="NZ_BLAY01000163.1"/>
</dbReference>
<feature type="transmembrane region" description="Helical" evidence="10">
    <location>
        <begin position="306"/>
        <end position="326"/>
    </location>
</feature>
<keyword evidence="2" id="KW-0723">Serine/threonine-protein kinase</keyword>
<dbReference type="PROSITE" id="PS50011">
    <property type="entry name" value="PROTEIN_KINASE_DOM"/>
    <property type="match status" value="1"/>
</dbReference>
<comment type="catalytic activity">
    <reaction evidence="8">
        <text>L-seryl-[protein] + ATP = O-phospho-L-seryl-[protein] + ADP + H(+)</text>
        <dbReference type="Rhea" id="RHEA:17989"/>
        <dbReference type="Rhea" id="RHEA-COMP:9863"/>
        <dbReference type="Rhea" id="RHEA-COMP:11604"/>
        <dbReference type="ChEBI" id="CHEBI:15378"/>
        <dbReference type="ChEBI" id="CHEBI:29999"/>
        <dbReference type="ChEBI" id="CHEBI:30616"/>
        <dbReference type="ChEBI" id="CHEBI:83421"/>
        <dbReference type="ChEBI" id="CHEBI:456216"/>
        <dbReference type="EC" id="2.7.11.1"/>
    </reaction>
</comment>
<evidence type="ECO:0000256" key="3">
    <source>
        <dbReference type="ARBA" id="ARBA00022679"/>
    </source>
</evidence>
<protein>
    <recommendedName>
        <fullName evidence="1">non-specific serine/threonine protein kinase</fullName>
        <ecNumber evidence="1">2.7.11.1</ecNumber>
    </recommendedName>
</protein>
<dbReference type="SUPFAM" id="SSF56112">
    <property type="entry name" value="Protein kinase-like (PK-like)"/>
    <property type="match status" value="1"/>
</dbReference>
<name>A0AAV3WM62_9CYAN</name>
<dbReference type="PROSITE" id="PS00107">
    <property type="entry name" value="PROTEIN_KINASE_ATP"/>
    <property type="match status" value="1"/>
</dbReference>
<dbReference type="Proteomes" id="UP001050975">
    <property type="component" value="Unassembled WGS sequence"/>
</dbReference>
<accession>A0AAV3WM62</accession>
<dbReference type="InterPro" id="IPR011009">
    <property type="entry name" value="Kinase-like_dom_sf"/>
</dbReference>
<evidence type="ECO:0000256" key="4">
    <source>
        <dbReference type="ARBA" id="ARBA00022741"/>
    </source>
</evidence>
<dbReference type="EMBL" id="BLAY01000163">
    <property type="protein sequence ID" value="GET42414.1"/>
    <property type="molecule type" value="Genomic_DNA"/>
</dbReference>
<keyword evidence="10" id="KW-0472">Membrane</keyword>
<evidence type="ECO:0000256" key="2">
    <source>
        <dbReference type="ARBA" id="ARBA00022527"/>
    </source>
</evidence>
<dbReference type="AlphaFoldDB" id="A0AAV3WM62"/>
<dbReference type="GO" id="GO:0005524">
    <property type="term" value="F:ATP binding"/>
    <property type="evidence" value="ECO:0007669"/>
    <property type="project" value="UniProtKB-UniRule"/>
</dbReference>
<dbReference type="Gene3D" id="1.10.510.10">
    <property type="entry name" value="Transferase(Phosphotransferase) domain 1"/>
    <property type="match status" value="1"/>
</dbReference>
<comment type="catalytic activity">
    <reaction evidence="7">
        <text>L-threonyl-[protein] + ATP = O-phospho-L-threonyl-[protein] + ADP + H(+)</text>
        <dbReference type="Rhea" id="RHEA:46608"/>
        <dbReference type="Rhea" id="RHEA-COMP:11060"/>
        <dbReference type="Rhea" id="RHEA-COMP:11605"/>
        <dbReference type="ChEBI" id="CHEBI:15378"/>
        <dbReference type="ChEBI" id="CHEBI:30013"/>
        <dbReference type="ChEBI" id="CHEBI:30616"/>
        <dbReference type="ChEBI" id="CHEBI:61977"/>
        <dbReference type="ChEBI" id="CHEBI:456216"/>
        <dbReference type="EC" id="2.7.11.1"/>
    </reaction>
</comment>
<proteinExistence type="predicted"/>
<keyword evidence="10" id="KW-0812">Transmembrane</keyword>
<dbReference type="Pfam" id="PF00069">
    <property type="entry name" value="Pkinase"/>
    <property type="match status" value="1"/>
</dbReference>
<dbReference type="GO" id="GO:0004674">
    <property type="term" value="F:protein serine/threonine kinase activity"/>
    <property type="evidence" value="ECO:0007669"/>
    <property type="project" value="UniProtKB-KW"/>
</dbReference>
<keyword evidence="4 9" id="KW-0547">Nucleotide-binding</keyword>
<organism evidence="12 13">
    <name type="scientific">Microseira wollei NIES-4236</name>
    <dbReference type="NCBI Taxonomy" id="2530354"/>
    <lineage>
        <taxon>Bacteria</taxon>
        <taxon>Bacillati</taxon>
        <taxon>Cyanobacteriota</taxon>
        <taxon>Cyanophyceae</taxon>
        <taxon>Oscillatoriophycideae</taxon>
        <taxon>Aerosakkonematales</taxon>
        <taxon>Aerosakkonemataceae</taxon>
        <taxon>Microseira</taxon>
    </lineage>
</organism>
<keyword evidence="5 12" id="KW-0418">Kinase</keyword>
<keyword evidence="3" id="KW-0808">Transferase</keyword>
<sequence length="337" mass="38185">MNLTPGEIIGGHYRILCLLGRGAFSQTYLAENLYRLSGAKCVVKQLQLMISSPLILENARHRFFREAIVLENLGIHPQIPRLLAYFEENQEFYLVQEYIDGCQVSQEIKEGKRWSENQVIALLQDVLEILVFIHQHGVIHRDINPANLIIRKSDGKIVLIDFGAVKEINTWAVNGKRQEKGTHSIGTAGYMPPEQLDGKPRFSSDIYGLGMTAIHALTGILPAELQRDDKYFHLFWREQAAQVSNKLALILEKMVCYYPGDRYESATEVLHDLQNIKNSKKNNLVTATAGRDYSSISQKNTILAKLLPSLLTFILVGITFIVNTIFPRYQAENKLTS</sequence>
<evidence type="ECO:0000256" key="5">
    <source>
        <dbReference type="ARBA" id="ARBA00022777"/>
    </source>
</evidence>
<keyword evidence="6 9" id="KW-0067">ATP-binding</keyword>
<dbReference type="PANTHER" id="PTHR24363:SF0">
    <property type="entry name" value="SERINE_THREONINE KINASE LIKE DOMAIN CONTAINING 1"/>
    <property type="match status" value="1"/>
</dbReference>
<evidence type="ECO:0000313" key="13">
    <source>
        <dbReference type="Proteomes" id="UP001050975"/>
    </source>
</evidence>